<feature type="transmembrane region" description="Helical" evidence="2">
    <location>
        <begin position="90"/>
        <end position="110"/>
    </location>
</feature>
<keyword evidence="3" id="KW-0732">Signal</keyword>
<feature type="compositionally biased region" description="Low complexity" evidence="1">
    <location>
        <begin position="377"/>
        <end position="391"/>
    </location>
</feature>
<feature type="signal peptide" evidence="3">
    <location>
        <begin position="1"/>
        <end position="19"/>
    </location>
</feature>
<feature type="transmembrane region" description="Helical" evidence="2">
    <location>
        <begin position="49"/>
        <end position="69"/>
    </location>
</feature>
<evidence type="ECO:0000256" key="1">
    <source>
        <dbReference type="SAM" id="MobiDB-lite"/>
    </source>
</evidence>
<evidence type="ECO:0000313" key="5">
    <source>
        <dbReference type="Proteomes" id="UP000307440"/>
    </source>
</evidence>
<dbReference type="STRING" id="230819.A0A5C3L8I3"/>
<feature type="transmembrane region" description="Helical" evidence="2">
    <location>
        <begin position="728"/>
        <end position="750"/>
    </location>
</feature>
<proteinExistence type="predicted"/>
<evidence type="ECO:0008006" key="6">
    <source>
        <dbReference type="Google" id="ProtNLM"/>
    </source>
</evidence>
<organism evidence="4 5">
    <name type="scientific">Coprinopsis marcescibilis</name>
    <name type="common">Agaric fungus</name>
    <name type="synonym">Psathyrella marcescibilis</name>
    <dbReference type="NCBI Taxonomy" id="230819"/>
    <lineage>
        <taxon>Eukaryota</taxon>
        <taxon>Fungi</taxon>
        <taxon>Dikarya</taxon>
        <taxon>Basidiomycota</taxon>
        <taxon>Agaricomycotina</taxon>
        <taxon>Agaricomycetes</taxon>
        <taxon>Agaricomycetidae</taxon>
        <taxon>Agaricales</taxon>
        <taxon>Agaricineae</taxon>
        <taxon>Psathyrellaceae</taxon>
        <taxon>Coprinopsis</taxon>
    </lineage>
</organism>
<evidence type="ECO:0000313" key="4">
    <source>
        <dbReference type="EMBL" id="TFK28952.1"/>
    </source>
</evidence>
<protein>
    <recommendedName>
        <fullName evidence="6">Wax synthase domain-containing protein</fullName>
    </recommendedName>
</protein>
<keyword evidence="2" id="KW-1133">Transmembrane helix</keyword>
<evidence type="ECO:0000256" key="3">
    <source>
        <dbReference type="SAM" id="SignalP"/>
    </source>
</evidence>
<feature type="region of interest" description="Disordered" evidence="1">
    <location>
        <begin position="550"/>
        <end position="600"/>
    </location>
</feature>
<keyword evidence="2" id="KW-0472">Membrane</keyword>
<feature type="transmembrane region" description="Helical" evidence="2">
    <location>
        <begin position="219"/>
        <end position="238"/>
    </location>
</feature>
<dbReference type="Proteomes" id="UP000307440">
    <property type="component" value="Unassembled WGS sequence"/>
</dbReference>
<feature type="region of interest" description="Disordered" evidence="1">
    <location>
        <begin position="369"/>
        <end position="442"/>
    </location>
</feature>
<sequence>MSLFVVLAYAISSSSSTQATPVPRDSSVHGFVDEPLLSLSPGYPHLDLFLTRTILTSLFTILGCLWVSVHPNAPSPHDSTWSKLLGRIELVLWALVVPELVVCWSVRQWIGARTLKERYRAFGWTMAHAHFLQMGGYTLVRPWPSAADGTVLKKSAASNPPATRLTTIDPVFDPAFVPSQVISPSLLDKLLAIPEARNHIVRIVTPPLHHIRAHSSSDILVSSFAVLQIIWYIAQTIAKAAVTRLEANIHARVLRLEIITIAYIVMSLMMYVLWWDKPMDVRVLRAVDVTIMGDEMVKEQWRVIGNFRTPTGPDEKEEMVGDGRDEVEEMSIPRVEEQNADTVGEDPLDESFQTTLNDTMDFETQSQLETMPAKGASSPLRPISPLSRSPSIPKPVHDRQFASGSTSRLSTSTDPQDSEGRQVEPSPITERPSNSLKSLSLKTSQLSFESRIKKSSSVPMFSRPSSPSPSFLTATNIQHNEIQEVPRSRSPSADRILNSAFFEHPSGQVNQRHAASLDALPLPPAGGGSSSVLFVPSLPMSRSAPPVARHRHEDASCHRPSFSADLGFQERRRRRGGWTGETSTNQTRSPSRNTGTTSVPGFSAESTVFETIWDSVRKSYFAKWFGIDWFLRRCGDIMLGEWGKKGHTSAVHEQDRRTGKLWMPPMQLVLLVGNDVNWEYGGVHGPFGDTKVQWDQRVEKMRKKVRKLRDRIPTFYAMASANVHDDRFIKIFAGGLAVLFGALHVAGWNLSWELPLALSLPDSGSSPTRTVFTILWRVSALTCVVAPIFASFALLRLSEEHDGPSEMGIHYMILEMMVFPVTLLYIPARLLLVVLSFAELVRIGEKWHGVMELGGPLIGEWGEIGPLRWTRLIPHLQ</sequence>
<feature type="compositionally biased region" description="Low complexity" evidence="1">
    <location>
        <begin position="433"/>
        <end position="442"/>
    </location>
</feature>
<dbReference type="OrthoDB" id="9451547at2759"/>
<reference evidence="4 5" key="1">
    <citation type="journal article" date="2019" name="Nat. Ecol. Evol.">
        <title>Megaphylogeny resolves global patterns of mushroom evolution.</title>
        <authorList>
            <person name="Varga T."/>
            <person name="Krizsan K."/>
            <person name="Foldi C."/>
            <person name="Dima B."/>
            <person name="Sanchez-Garcia M."/>
            <person name="Sanchez-Ramirez S."/>
            <person name="Szollosi G.J."/>
            <person name="Szarkandi J.G."/>
            <person name="Papp V."/>
            <person name="Albert L."/>
            <person name="Andreopoulos W."/>
            <person name="Angelini C."/>
            <person name="Antonin V."/>
            <person name="Barry K.W."/>
            <person name="Bougher N.L."/>
            <person name="Buchanan P."/>
            <person name="Buyck B."/>
            <person name="Bense V."/>
            <person name="Catcheside P."/>
            <person name="Chovatia M."/>
            <person name="Cooper J."/>
            <person name="Damon W."/>
            <person name="Desjardin D."/>
            <person name="Finy P."/>
            <person name="Geml J."/>
            <person name="Haridas S."/>
            <person name="Hughes K."/>
            <person name="Justo A."/>
            <person name="Karasinski D."/>
            <person name="Kautmanova I."/>
            <person name="Kiss B."/>
            <person name="Kocsube S."/>
            <person name="Kotiranta H."/>
            <person name="LaButti K.M."/>
            <person name="Lechner B.E."/>
            <person name="Liimatainen K."/>
            <person name="Lipzen A."/>
            <person name="Lukacs Z."/>
            <person name="Mihaltcheva S."/>
            <person name="Morgado L.N."/>
            <person name="Niskanen T."/>
            <person name="Noordeloos M.E."/>
            <person name="Ohm R.A."/>
            <person name="Ortiz-Santana B."/>
            <person name="Ovrebo C."/>
            <person name="Racz N."/>
            <person name="Riley R."/>
            <person name="Savchenko A."/>
            <person name="Shiryaev A."/>
            <person name="Soop K."/>
            <person name="Spirin V."/>
            <person name="Szebenyi C."/>
            <person name="Tomsovsky M."/>
            <person name="Tulloss R.E."/>
            <person name="Uehling J."/>
            <person name="Grigoriev I.V."/>
            <person name="Vagvolgyi C."/>
            <person name="Papp T."/>
            <person name="Martin F.M."/>
            <person name="Miettinen O."/>
            <person name="Hibbett D.S."/>
            <person name="Nagy L.G."/>
        </authorList>
    </citation>
    <scope>NUCLEOTIDE SEQUENCE [LARGE SCALE GENOMIC DNA]</scope>
    <source>
        <strain evidence="4 5">CBS 121175</strain>
    </source>
</reference>
<feature type="transmembrane region" description="Helical" evidence="2">
    <location>
        <begin position="770"/>
        <end position="795"/>
    </location>
</feature>
<feature type="compositionally biased region" description="Polar residues" evidence="1">
    <location>
        <begin position="580"/>
        <end position="600"/>
    </location>
</feature>
<feature type="transmembrane region" description="Helical" evidence="2">
    <location>
        <begin position="258"/>
        <end position="275"/>
    </location>
</feature>
<feature type="chain" id="PRO_5022840627" description="Wax synthase domain-containing protein" evidence="3">
    <location>
        <begin position="20"/>
        <end position="877"/>
    </location>
</feature>
<accession>A0A5C3L8I3</accession>
<keyword evidence="2" id="KW-0812">Transmembrane</keyword>
<keyword evidence="5" id="KW-1185">Reference proteome</keyword>
<dbReference type="AlphaFoldDB" id="A0A5C3L8I3"/>
<dbReference type="PANTHER" id="PTHR35043:SF7">
    <property type="entry name" value="TRANSCRIPTION FACTOR DOMAIN-CONTAINING PROTEIN"/>
    <property type="match status" value="1"/>
</dbReference>
<evidence type="ECO:0000256" key="2">
    <source>
        <dbReference type="SAM" id="Phobius"/>
    </source>
</evidence>
<feature type="compositionally biased region" description="Polar residues" evidence="1">
    <location>
        <begin position="402"/>
        <end position="415"/>
    </location>
</feature>
<feature type="transmembrane region" description="Helical" evidence="2">
    <location>
        <begin position="816"/>
        <end position="838"/>
    </location>
</feature>
<feature type="region of interest" description="Disordered" evidence="1">
    <location>
        <begin position="307"/>
        <end position="351"/>
    </location>
</feature>
<dbReference type="EMBL" id="ML210152">
    <property type="protein sequence ID" value="TFK28952.1"/>
    <property type="molecule type" value="Genomic_DNA"/>
</dbReference>
<gene>
    <name evidence="4" type="ORF">FA15DRAFT_664594</name>
</gene>
<dbReference type="PANTHER" id="PTHR35043">
    <property type="entry name" value="TRANSCRIPTION FACTOR DOMAIN-CONTAINING PROTEIN"/>
    <property type="match status" value="1"/>
</dbReference>
<name>A0A5C3L8I3_COPMA</name>